<reference evidence="5 6" key="1">
    <citation type="submission" date="2016-12" db="EMBL/GenBank/DDBJ databases">
        <title>The new phylogeny of genus Mycobacterium.</title>
        <authorList>
            <person name="Tortoli E."/>
            <person name="Trovato A."/>
            <person name="Cirillo D.M."/>
        </authorList>
    </citation>
    <scope>NUCLEOTIDE SEQUENCE [LARGE SCALE GENOMIC DNA]</scope>
    <source>
        <strain evidence="5 6">DSM 45130</strain>
    </source>
</reference>
<dbReference type="OrthoDB" id="3208058at2"/>
<organism evidence="5 6">
    <name type="scientific">Mycolicibacterium insubricum</name>
    <dbReference type="NCBI Taxonomy" id="444597"/>
    <lineage>
        <taxon>Bacteria</taxon>
        <taxon>Bacillati</taxon>
        <taxon>Actinomycetota</taxon>
        <taxon>Actinomycetes</taxon>
        <taxon>Mycobacteriales</taxon>
        <taxon>Mycobacteriaceae</taxon>
        <taxon>Mycolicibacterium</taxon>
    </lineage>
</organism>
<feature type="binding site" evidence="4">
    <location>
        <position position="167"/>
    </location>
    <ligand>
        <name>1D-myo-inositol 2-(L-cysteinylamino)-2-deoxy-alpha-D-glucopyranoside</name>
        <dbReference type="ChEBI" id="CHEBI:58887"/>
    </ligand>
</feature>
<evidence type="ECO:0000313" key="6">
    <source>
        <dbReference type="Proteomes" id="UP000192801"/>
    </source>
</evidence>
<dbReference type="GO" id="GO:0010125">
    <property type="term" value="P:mycothiol biosynthetic process"/>
    <property type="evidence" value="ECO:0007669"/>
    <property type="project" value="UniProtKB-UniRule"/>
</dbReference>
<gene>
    <name evidence="4" type="primary">mshD</name>
    <name evidence="5" type="ORF">BST26_13680</name>
</gene>
<dbReference type="Proteomes" id="UP000192801">
    <property type="component" value="Unassembled WGS sequence"/>
</dbReference>
<dbReference type="InterPro" id="IPR016181">
    <property type="entry name" value="Acyl_CoA_acyltransferase"/>
</dbReference>
<dbReference type="PIRSF" id="PIRSF021524">
    <property type="entry name" value="MSH_acetyltransferase"/>
    <property type="match status" value="1"/>
</dbReference>
<dbReference type="HAMAP" id="MF_01698">
    <property type="entry name" value="MshD"/>
    <property type="match status" value="1"/>
</dbReference>
<feature type="binding site" evidence="4">
    <location>
        <position position="217"/>
    </location>
    <ligand>
        <name>1D-myo-inositol 2-(L-cysteinylamino)-2-deoxy-alpha-D-glucopyranoside</name>
        <dbReference type="ChEBI" id="CHEBI:58887"/>
    </ligand>
</feature>
<evidence type="ECO:0000256" key="3">
    <source>
        <dbReference type="ARBA" id="ARBA00023315"/>
    </source>
</evidence>
<dbReference type="AlphaFoldDB" id="A0A1X0D9L4"/>
<feature type="binding site" evidence="4">
    <location>
        <position position="257"/>
    </location>
    <ligand>
        <name>1D-myo-inositol 2-(L-cysteinylamino)-2-deoxy-alpha-D-glucopyranoside</name>
        <dbReference type="ChEBI" id="CHEBI:58887"/>
    </ligand>
</feature>
<feature type="binding site" evidence="4">
    <location>
        <begin position="228"/>
        <end position="234"/>
    </location>
    <ligand>
        <name>acetyl-CoA</name>
        <dbReference type="ChEBI" id="CHEBI:57288"/>
        <label>2</label>
    </ligand>
</feature>
<feature type="binding site" evidence="4">
    <location>
        <begin position="262"/>
        <end position="267"/>
    </location>
    <ligand>
        <name>acetyl-CoA</name>
        <dbReference type="ChEBI" id="CHEBI:57288"/>
        <label>2</label>
    </ligand>
</feature>
<dbReference type="InterPro" id="IPR000182">
    <property type="entry name" value="GNAT_dom"/>
</dbReference>
<dbReference type="NCBIfam" id="TIGR03448">
    <property type="entry name" value="mycothiol_MshD"/>
    <property type="match status" value="1"/>
</dbReference>
<comment type="similarity">
    <text evidence="4">Belongs to the acetyltransferase family. MshD subfamily.</text>
</comment>
<name>A0A1X0D9L4_9MYCO</name>
<evidence type="ECO:0000256" key="4">
    <source>
        <dbReference type="HAMAP-Rule" id="MF_01698"/>
    </source>
</evidence>
<comment type="catalytic activity">
    <reaction evidence="4">
        <text>1D-myo-inositol 2-(L-cysteinylamino)-2-deoxy-alpha-D-glucopyranoside + acetyl-CoA = mycothiol + CoA + H(+)</text>
        <dbReference type="Rhea" id="RHEA:26172"/>
        <dbReference type="ChEBI" id="CHEBI:15378"/>
        <dbReference type="ChEBI" id="CHEBI:16768"/>
        <dbReference type="ChEBI" id="CHEBI:57287"/>
        <dbReference type="ChEBI" id="CHEBI:57288"/>
        <dbReference type="ChEBI" id="CHEBI:58887"/>
        <dbReference type="EC" id="2.3.1.189"/>
    </reaction>
</comment>
<dbReference type="GO" id="GO:0008999">
    <property type="term" value="F:protein-N-terminal-alanine acetyltransferase activity"/>
    <property type="evidence" value="ECO:0007669"/>
    <property type="project" value="TreeGrafter"/>
</dbReference>
<accession>A0A1X0D9L4</accession>
<dbReference type="RefSeq" id="WP_083031649.1">
    <property type="nucleotide sequence ID" value="NZ_AP022618.1"/>
</dbReference>
<feature type="binding site" evidence="4">
    <location>
        <begin position="221"/>
        <end position="223"/>
    </location>
    <ligand>
        <name>acetyl-CoA</name>
        <dbReference type="ChEBI" id="CHEBI:57288"/>
        <label>2</label>
    </ligand>
</feature>
<feature type="binding site" evidence="4">
    <location>
        <position position="36"/>
    </location>
    <ligand>
        <name>1D-myo-inositol 2-(L-cysteinylamino)-2-deoxy-alpha-D-glucopyranoside</name>
        <dbReference type="ChEBI" id="CHEBI:58887"/>
    </ligand>
</feature>
<dbReference type="CDD" id="cd04301">
    <property type="entry name" value="NAT_SF"/>
    <property type="match status" value="1"/>
</dbReference>
<evidence type="ECO:0000313" key="5">
    <source>
        <dbReference type="EMBL" id="ORA69038.1"/>
    </source>
</evidence>
<dbReference type="GO" id="GO:0035447">
    <property type="term" value="F:mycothiol synthase activity"/>
    <property type="evidence" value="ECO:0007669"/>
    <property type="project" value="UniProtKB-UniRule"/>
</dbReference>
<evidence type="ECO:0000256" key="1">
    <source>
        <dbReference type="ARBA" id="ARBA00022679"/>
    </source>
</evidence>
<comment type="caution">
    <text evidence="4">Lacks conserved residue(s) required for the propagation of feature annotation.</text>
</comment>
<dbReference type="EC" id="2.3.1.189" evidence="4"/>
<dbReference type="STRING" id="444597.BST26_13680"/>
<sequence>MTRLTWYDGLSLQQQRRVREIIAAAAEADGVAPVGESVLAELGRSRTRHLLATDDDGVIVGYLNRTPEMAELVVDPPARGHGVGRALVAGAGPGGSMWAHGTLPAAEAVAAAIGLVPVRRLLQLRRPLRDVPSVPVGEGLVIRTYTGAADDAELLRVNNAAFDWHPEQGGQSAEDLAETMSAPWFDPAGLFLAFDAADAARLLGFHWTKVHGPLLGEVYVVGVDPGAQGRGLGRLLTAVGMAYLADRLGPDAQVLLYVEADNTAAVRTYLGLGFTEYRVDTAYAPSAQP</sequence>
<keyword evidence="1 4" id="KW-0808">Transferase</keyword>
<keyword evidence="2 4" id="KW-0677">Repeat</keyword>
<dbReference type="Gene3D" id="3.40.630.30">
    <property type="match status" value="1"/>
</dbReference>
<feature type="binding site" evidence="4">
    <location>
        <position position="209"/>
    </location>
    <ligand>
        <name>1D-myo-inositol 2-(L-cysteinylamino)-2-deoxy-alpha-D-glucopyranoside</name>
        <dbReference type="ChEBI" id="CHEBI:58887"/>
    </ligand>
</feature>
<dbReference type="SUPFAM" id="SSF55729">
    <property type="entry name" value="Acyl-CoA N-acyltransferases (Nat)"/>
    <property type="match status" value="2"/>
</dbReference>
<dbReference type="PANTHER" id="PTHR43617:SF31">
    <property type="entry name" value="MYCOTHIOL ACETYLTRANSFERASE"/>
    <property type="match status" value="1"/>
</dbReference>
<comment type="function">
    <text evidence="4">Catalyzes the transfer of acetyl from acetyl-CoA to desacetylmycothiol (Cys-GlcN-Ins) to form mycothiol.</text>
</comment>
<keyword evidence="6" id="KW-1185">Reference proteome</keyword>
<protein>
    <recommendedName>
        <fullName evidence="4">Mycothiol acetyltransferase</fullName>
        <shortName evidence="4">MSH acetyltransferase</shortName>
        <ecNumber evidence="4">2.3.1.189</ecNumber>
    </recommendedName>
    <alternativeName>
        <fullName evidence="4">Mycothiol synthase</fullName>
    </alternativeName>
</protein>
<comment type="caution">
    <text evidence="5">The sequence shown here is derived from an EMBL/GenBank/DDBJ whole genome shotgun (WGS) entry which is preliminary data.</text>
</comment>
<proteinExistence type="inferred from homology"/>
<feature type="binding site" evidence="4">
    <location>
        <begin position="72"/>
        <end position="74"/>
    </location>
    <ligand>
        <name>acetyl-CoA</name>
        <dbReference type="ChEBI" id="CHEBI:57288"/>
        <label>1</label>
    </ligand>
</feature>
<keyword evidence="3 4" id="KW-0012">Acyltransferase</keyword>
<dbReference type="Pfam" id="PF00583">
    <property type="entry name" value="Acetyltransf_1"/>
    <property type="match status" value="1"/>
</dbReference>
<dbReference type="EMBL" id="MVHS01000033">
    <property type="protein sequence ID" value="ORA69038.1"/>
    <property type="molecule type" value="Genomic_DNA"/>
</dbReference>
<evidence type="ECO:0000256" key="2">
    <source>
        <dbReference type="ARBA" id="ARBA00022737"/>
    </source>
</evidence>
<dbReference type="InterPro" id="IPR017813">
    <property type="entry name" value="Mycothiol_AcTrfase"/>
</dbReference>
<dbReference type="InterPro" id="IPR050276">
    <property type="entry name" value="MshD_Acetyltransferase"/>
</dbReference>
<dbReference type="PROSITE" id="PS51186">
    <property type="entry name" value="GNAT"/>
    <property type="match status" value="1"/>
</dbReference>
<comment type="subunit">
    <text evidence="4">Monomer.</text>
</comment>
<dbReference type="PANTHER" id="PTHR43617">
    <property type="entry name" value="L-AMINO ACID N-ACETYLTRANSFERASE"/>
    <property type="match status" value="1"/>
</dbReference>